<gene>
    <name evidence="1" type="ORF">V6N11_040107</name>
</gene>
<keyword evidence="2" id="KW-1185">Reference proteome</keyword>
<reference evidence="1 2" key="1">
    <citation type="journal article" date="2024" name="G3 (Bethesda)">
        <title>Genome assembly of Hibiscus sabdariffa L. provides insights into metabolisms of medicinal natural products.</title>
        <authorList>
            <person name="Kim T."/>
        </authorList>
    </citation>
    <scope>NUCLEOTIDE SEQUENCE [LARGE SCALE GENOMIC DNA]</scope>
    <source>
        <strain evidence="1">TK-2024</strain>
        <tissue evidence="1">Old leaves</tissue>
    </source>
</reference>
<accession>A0ABR2RH42</accession>
<dbReference type="EMBL" id="JBBPBN010000022">
    <property type="protein sequence ID" value="KAK9012037.1"/>
    <property type="molecule type" value="Genomic_DNA"/>
</dbReference>
<evidence type="ECO:0000313" key="1">
    <source>
        <dbReference type="EMBL" id="KAK9012037.1"/>
    </source>
</evidence>
<comment type="caution">
    <text evidence="1">The sequence shown here is derived from an EMBL/GenBank/DDBJ whole genome shotgun (WGS) entry which is preliminary data.</text>
</comment>
<evidence type="ECO:0000313" key="2">
    <source>
        <dbReference type="Proteomes" id="UP001396334"/>
    </source>
</evidence>
<dbReference type="Proteomes" id="UP001396334">
    <property type="component" value="Unassembled WGS sequence"/>
</dbReference>
<name>A0ABR2RH42_9ROSI</name>
<protein>
    <submittedName>
        <fullName evidence="1">Uncharacterized protein</fullName>
    </submittedName>
</protein>
<sequence length="66" mass="7954">MSKTWAELTPESLTKLRKNEICVSRSLRFLEADPKLSFEALVYDFRLKNRRFRQFSIPFKGILHFF</sequence>
<organism evidence="1 2">
    <name type="scientific">Hibiscus sabdariffa</name>
    <name type="common">roselle</name>
    <dbReference type="NCBI Taxonomy" id="183260"/>
    <lineage>
        <taxon>Eukaryota</taxon>
        <taxon>Viridiplantae</taxon>
        <taxon>Streptophyta</taxon>
        <taxon>Embryophyta</taxon>
        <taxon>Tracheophyta</taxon>
        <taxon>Spermatophyta</taxon>
        <taxon>Magnoliopsida</taxon>
        <taxon>eudicotyledons</taxon>
        <taxon>Gunneridae</taxon>
        <taxon>Pentapetalae</taxon>
        <taxon>rosids</taxon>
        <taxon>malvids</taxon>
        <taxon>Malvales</taxon>
        <taxon>Malvaceae</taxon>
        <taxon>Malvoideae</taxon>
        <taxon>Hibiscus</taxon>
    </lineage>
</organism>
<proteinExistence type="predicted"/>